<protein>
    <submittedName>
        <fullName evidence="6">Phosphocarrier protein</fullName>
    </submittedName>
</protein>
<evidence type="ECO:0000256" key="1">
    <source>
        <dbReference type="ARBA" id="ARBA00004496"/>
    </source>
</evidence>
<dbReference type="GO" id="GO:0005737">
    <property type="term" value="C:cytoplasm"/>
    <property type="evidence" value="ECO:0007669"/>
    <property type="project" value="UniProtKB-SubCell"/>
</dbReference>
<proteinExistence type="inferred from homology"/>
<dbReference type="PROSITE" id="PS00369">
    <property type="entry name" value="PTS_HPR_HIS"/>
    <property type="match status" value="1"/>
</dbReference>
<dbReference type="AlphaFoldDB" id="A0A840I181"/>
<dbReference type="NCBIfam" id="TIGR01003">
    <property type="entry name" value="PTS_HPr_family"/>
    <property type="match status" value="1"/>
</dbReference>
<dbReference type="InterPro" id="IPR050399">
    <property type="entry name" value="HPr"/>
</dbReference>
<dbReference type="InterPro" id="IPR000032">
    <property type="entry name" value="HPr-like"/>
</dbReference>
<sequence>MTAEGRVTVCNRKGLHARAAAKFCTLAAGFDAATTVTKDQTTVGGASLMALLMLGAAKGSELTIRAEGPEADEAVAALTDLVEARFGEED</sequence>
<keyword evidence="3" id="KW-0963">Cytoplasm</keyword>
<accession>A0A840I181</accession>
<dbReference type="Pfam" id="PF00381">
    <property type="entry name" value="PTS-HPr"/>
    <property type="match status" value="1"/>
</dbReference>
<feature type="domain" description="HPr" evidence="5">
    <location>
        <begin position="2"/>
        <end position="89"/>
    </location>
</feature>
<keyword evidence="4" id="KW-0598">Phosphotransferase system</keyword>
<dbReference type="Gene3D" id="3.30.1340.10">
    <property type="entry name" value="HPr-like"/>
    <property type="match status" value="1"/>
</dbReference>
<dbReference type="InterPro" id="IPR001020">
    <property type="entry name" value="PTS_HPr_His_P_site"/>
</dbReference>
<evidence type="ECO:0000259" key="5">
    <source>
        <dbReference type="PROSITE" id="PS51350"/>
    </source>
</evidence>
<dbReference type="SUPFAM" id="SSF55594">
    <property type="entry name" value="HPr-like"/>
    <property type="match status" value="1"/>
</dbReference>
<keyword evidence="7" id="KW-1185">Reference proteome</keyword>
<name>A0A840I181_9PROT</name>
<gene>
    <name evidence="6" type="ORF">GGQ59_000462</name>
</gene>
<evidence type="ECO:0000313" key="6">
    <source>
        <dbReference type="EMBL" id="MBB4657962.1"/>
    </source>
</evidence>
<comment type="similarity">
    <text evidence="2">Belongs to the HPr family.</text>
</comment>
<reference evidence="6 7" key="1">
    <citation type="submission" date="2020-08" db="EMBL/GenBank/DDBJ databases">
        <title>Genomic Encyclopedia of Type Strains, Phase IV (KMG-IV): sequencing the most valuable type-strain genomes for metagenomic binning, comparative biology and taxonomic classification.</title>
        <authorList>
            <person name="Goeker M."/>
        </authorList>
    </citation>
    <scope>NUCLEOTIDE SEQUENCE [LARGE SCALE GENOMIC DNA]</scope>
    <source>
        <strain evidence="6 7">DSM 102850</strain>
    </source>
</reference>
<evidence type="ECO:0000256" key="4">
    <source>
        <dbReference type="ARBA" id="ARBA00022683"/>
    </source>
</evidence>
<comment type="caution">
    <text evidence="6">The sequence shown here is derived from an EMBL/GenBank/DDBJ whole genome shotgun (WGS) entry which is preliminary data.</text>
</comment>
<evidence type="ECO:0000256" key="2">
    <source>
        <dbReference type="ARBA" id="ARBA00010736"/>
    </source>
</evidence>
<dbReference type="PANTHER" id="PTHR33705:SF2">
    <property type="entry name" value="PHOSPHOCARRIER PROTEIN NPR"/>
    <property type="match status" value="1"/>
</dbReference>
<dbReference type="EMBL" id="JACHOB010000001">
    <property type="protein sequence ID" value="MBB4657962.1"/>
    <property type="molecule type" value="Genomic_DNA"/>
</dbReference>
<comment type="subcellular location">
    <subcellularLocation>
        <location evidence="1">Cytoplasm</location>
    </subcellularLocation>
</comment>
<dbReference type="Proteomes" id="UP000563524">
    <property type="component" value="Unassembled WGS sequence"/>
</dbReference>
<dbReference type="GO" id="GO:0009401">
    <property type="term" value="P:phosphoenolpyruvate-dependent sugar phosphotransferase system"/>
    <property type="evidence" value="ECO:0007669"/>
    <property type="project" value="UniProtKB-KW"/>
</dbReference>
<dbReference type="PROSITE" id="PS51350">
    <property type="entry name" value="PTS_HPR_DOM"/>
    <property type="match status" value="1"/>
</dbReference>
<evidence type="ECO:0000313" key="7">
    <source>
        <dbReference type="Proteomes" id="UP000563524"/>
    </source>
</evidence>
<evidence type="ECO:0000256" key="3">
    <source>
        <dbReference type="ARBA" id="ARBA00022490"/>
    </source>
</evidence>
<organism evidence="6 7">
    <name type="scientific">Parvularcula dongshanensis</name>
    <dbReference type="NCBI Taxonomy" id="1173995"/>
    <lineage>
        <taxon>Bacteria</taxon>
        <taxon>Pseudomonadati</taxon>
        <taxon>Pseudomonadota</taxon>
        <taxon>Alphaproteobacteria</taxon>
        <taxon>Parvularculales</taxon>
        <taxon>Parvularculaceae</taxon>
        <taxon>Parvularcula</taxon>
    </lineage>
</organism>
<dbReference type="RefSeq" id="WP_221400837.1">
    <property type="nucleotide sequence ID" value="NZ_JACHOB010000001.1"/>
</dbReference>
<dbReference type="PRINTS" id="PR00107">
    <property type="entry name" value="PHOSPHOCPHPR"/>
</dbReference>
<dbReference type="PANTHER" id="PTHR33705">
    <property type="entry name" value="PHOSPHOCARRIER PROTEIN HPR"/>
    <property type="match status" value="1"/>
</dbReference>
<dbReference type="InterPro" id="IPR035895">
    <property type="entry name" value="HPr-like_sf"/>
</dbReference>